<organism evidence="1 2">
    <name type="scientific">Portunus trituberculatus</name>
    <name type="common">Swimming crab</name>
    <name type="synonym">Neptunus trituberculatus</name>
    <dbReference type="NCBI Taxonomy" id="210409"/>
    <lineage>
        <taxon>Eukaryota</taxon>
        <taxon>Metazoa</taxon>
        <taxon>Ecdysozoa</taxon>
        <taxon>Arthropoda</taxon>
        <taxon>Crustacea</taxon>
        <taxon>Multicrustacea</taxon>
        <taxon>Malacostraca</taxon>
        <taxon>Eumalacostraca</taxon>
        <taxon>Eucarida</taxon>
        <taxon>Decapoda</taxon>
        <taxon>Pleocyemata</taxon>
        <taxon>Brachyura</taxon>
        <taxon>Eubrachyura</taxon>
        <taxon>Portunoidea</taxon>
        <taxon>Portunidae</taxon>
        <taxon>Portuninae</taxon>
        <taxon>Portunus</taxon>
    </lineage>
</organism>
<sequence>MAIVNSDGSDVLTRNQLVPSHGLLAEPPSTSFSETVYSLRHCVNENIMKEALQPLTQLPPRHHMEAAIGD</sequence>
<dbReference type="EMBL" id="VSRR010005110">
    <property type="protein sequence ID" value="MPC41571.1"/>
    <property type="molecule type" value="Genomic_DNA"/>
</dbReference>
<reference evidence="1 2" key="1">
    <citation type="submission" date="2019-05" db="EMBL/GenBank/DDBJ databases">
        <title>Another draft genome of Portunus trituberculatus and its Hox gene families provides insights of decapod evolution.</title>
        <authorList>
            <person name="Jeong J.-H."/>
            <person name="Song I."/>
            <person name="Kim S."/>
            <person name="Choi T."/>
            <person name="Kim D."/>
            <person name="Ryu S."/>
            <person name="Kim W."/>
        </authorList>
    </citation>
    <scope>NUCLEOTIDE SEQUENCE [LARGE SCALE GENOMIC DNA]</scope>
    <source>
        <tissue evidence="1">Muscle</tissue>
    </source>
</reference>
<accession>A0A5B7F3H6</accession>
<dbReference type="Proteomes" id="UP000324222">
    <property type="component" value="Unassembled WGS sequence"/>
</dbReference>
<proteinExistence type="predicted"/>
<gene>
    <name evidence="1" type="ORF">E2C01_035170</name>
</gene>
<comment type="caution">
    <text evidence="1">The sequence shown here is derived from an EMBL/GenBank/DDBJ whole genome shotgun (WGS) entry which is preliminary data.</text>
</comment>
<evidence type="ECO:0000313" key="1">
    <source>
        <dbReference type="EMBL" id="MPC41571.1"/>
    </source>
</evidence>
<keyword evidence="2" id="KW-1185">Reference proteome</keyword>
<dbReference type="AlphaFoldDB" id="A0A5B7F3H6"/>
<name>A0A5B7F3H6_PORTR</name>
<evidence type="ECO:0000313" key="2">
    <source>
        <dbReference type="Proteomes" id="UP000324222"/>
    </source>
</evidence>
<protein>
    <submittedName>
        <fullName evidence="1">Uncharacterized protein</fullName>
    </submittedName>
</protein>